<organism evidence="2 3">
    <name type="scientific">Staphylococcus ureilyticus</name>
    <name type="common">Staphylococcus cohnii subsp. urealyticus</name>
    <dbReference type="NCBI Taxonomy" id="94138"/>
    <lineage>
        <taxon>Bacteria</taxon>
        <taxon>Bacillati</taxon>
        <taxon>Bacillota</taxon>
        <taxon>Bacilli</taxon>
        <taxon>Bacillales</taxon>
        <taxon>Staphylococcaceae</taxon>
        <taxon>Staphylococcus</taxon>
        <taxon>Staphylococcus cohnii species complex</taxon>
    </lineage>
</organism>
<sequence>MLAKVHETISSYSDTNNTVQSKASAEKTDFESNMPNDKKHDAQKEKPYNAKKHEPIAKLATHDLNDKETGEINLPQFSEALNKAKKMVDNDNHSENKYNDYGIDSTCEGTYYYIFTFENKQHPKTYYRVTVDQNNEARIFDDAYQVQKHQDQDKPRISPHESEVIAQKYAKDALGNNATLKKVQASKQGMSYTFYDAAANKEYKVIVNKLGDVIRQPALK</sequence>
<dbReference type="AlphaFoldDB" id="A0AB34AEV8"/>
<keyword evidence="3" id="KW-1185">Reference proteome</keyword>
<accession>A0AB34AEV8</accession>
<evidence type="ECO:0008006" key="4">
    <source>
        <dbReference type="Google" id="ProtNLM"/>
    </source>
</evidence>
<reference evidence="2 3" key="1">
    <citation type="submission" date="2019-07" db="EMBL/GenBank/DDBJ databases">
        <title>Whole genome shotgun sequence of Staphylococcus cohnii subsp. urealyticus NBRC 109766.</title>
        <authorList>
            <person name="Hosoyama A."/>
            <person name="Uohara A."/>
            <person name="Ohji S."/>
            <person name="Ichikawa N."/>
        </authorList>
    </citation>
    <scope>NUCLEOTIDE SEQUENCE [LARGE SCALE GENOMIC DNA]</scope>
    <source>
        <strain evidence="2 3">NBRC 109766</strain>
    </source>
</reference>
<gene>
    <name evidence="2" type="ORF">SCO02_02130</name>
</gene>
<feature type="region of interest" description="Disordered" evidence="1">
    <location>
        <begin position="1"/>
        <end position="52"/>
    </location>
</feature>
<proteinExistence type="predicted"/>
<evidence type="ECO:0000256" key="1">
    <source>
        <dbReference type="SAM" id="MobiDB-lite"/>
    </source>
</evidence>
<dbReference type="EMBL" id="BKAW01000003">
    <property type="protein sequence ID" value="GEQ01772.1"/>
    <property type="molecule type" value="Genomic_DNA"/>
</dbReference>
<protein>
    <recommendedName>
        <fullName evidence="4">Lipoprotein</fullName>
    </recommendedName>
</protein>
<feature type="compositionally biased region" description="Basic and acidic residues" evidence="1">
    <location>
        <begin position="24"/>
        <end position="52"/>
    </location>
</feature>
<comment type="caution">
    <text evidence="2">The sequence shown here is derived from an EMBL/GenBank/DDBJ whole genome shotgun (WGS) entry which is preliminary data.</text>
</comment>
<evidence type="ECO:0000313" key="3">
    <source>
        <dbReference type="Proteomes" id="UP000321839"/>
    </source>
</evidence>
<feature type="compositionally biased region" description="Polar residues" evidence="1">
    <location>
        <begin position="8"/>
        <end position="23"/>
    </location>
</feature>
<evidence type="ECO:0000313" key="2">
    <source>
        <dbReference type="EMBL" id="GEQ01772.1"/>
    </source>
</evidence>
<name>A0AB34AEV8_STAUR</name>
<dbReference type="Proteomes" id="UP000321839">
    <property type="component" value="Unassembled WGS sequence"/>
</dbReference>